<organism evidence="11 12">
    <name type="scientific">Ciona savignyi</name>
    <name type="common">Pacific transparent sea squirt</name>
    <dbReference type="NCBI Taxonomy" id="51511"/>
    <lineage>
        <taxon>Eukaryota</taxon>
        <taxon>Metazoa</taxon>
        <taxon>Chordata</taxon>
        <taxon>Tunicata</taxon>
        <taxon>Ascidiacea</taxon>
        <taxon>Phlebobranchia</taxon>
        <taxon>Cionidae</taxon>
        <taxon>Ciona</taxon>
    </lineage>
</organism>
<dbReference type="SUPFAM" id="SSF55729">
    <property type="entry name" value="Acyl-CoA N-acyltransferases (Nat)"/>
    <property type="match status" value="2"/>
</dbReference>
<evidence type="ECO:0000313" key="12">
    <source>
        <dbReference type="Proteomes" id="UP000007875"/>
    </source>
</evidence>
<dbReference type="InterPro" id="IPR016181">
    <property type="entry name" value="Acyl_CoA_acyltransferase"/>
</dbReference>
<keyword evidence="3 6" id="KW-0808">Transferase</keyword>
<evidence type="ECO:0000256" key="2">
    <source>
        <dbReference type="ARBA" id="ARBA00012923"/>
    </source>
</evidence>
<comment type="similarity">
    <text evidence="1 7">Belongs to the NMT family.</text>
</comment>
<evidence type="ECO:0000256" key="7">
    <source>
        <dbReference type="RuleBase" id="RU004178"/>
    </source>
</evidence>
<dbReference type="GO" id="GO:0005737">
    <property type="term" value="C:cytoplasm"/>
    <property type="evidence" value="ECO:0007669"/>
    <property type="project" value="TreeGrafter"/>
</dbReference>
<dbReference type="FunFam" id="3.40.630.170:FF:000001">
    <property type="entry name" value="Glycylpeptide N-tetradecanoyltransferase"/>
    <property type="match status" value="1"/>
</dbReference>
<evidence type="ECO:0000256" key="6">
    <source>
        <dbReference type="RuleBase" id="RU000586"/>
    </source>
</evidence>
<accession>H2YR95</accession>
<evidence type="ECO:0000256" key="8">
    <source>
        <dbReference type="SAM" id="MobiDB-lite"/>
    </source>
</evidence>
<dbReference type="AlphaFoldDB" id="H2YR95"/>
<evidence type="ECO:0000256" key="1">
    <source>
        <dbReference type="ARBA" id="ARBA00009469"/>
    </source>
</evidence>
<evidence type="ECO:0000259" key="10">
    <source>
        <dbReference type="Pfam" id="PF02799"/>
    </source>
</evidence>
<name>H2YR95_CIOSA</name>
<feature type="region of interest" description="Disordered" evidence="8">
    <location>
        <begin position="1"/>
        <end position="54"/>
    </location>
</feature>
<dbReference type="Pfam" id="PF01233">
    <property type="entry name" value="NMT"/>
    <property type="match status" value="1"/>
</dbReference>
<keyword evidence="4 6" id="KW-0012">Acyltransferase</keyword>
<dbReference type="InterPro" id="IPR000903">
    <property type="entry name" value="NMT"/>
</dbReference>
<dbReference type="PROSITE" id="PS00976">
    <property type="entry name" value="NMT_2"/>
    <property type="match status" value="1"/>
</dbReference>
<proteinExistence type="inferred from homology"/>
<sequence>MSEVNGLDSVLNHGDEAKRIVKPKDAATNVDSSESLSTSMKKKKKSKDVHEEEKDALNVKAVQSALAVLEQESIAKEQIKQWKFWDTQPVPKLNEDVKDIGAIEPDKVHVREEPYSLPVEFEWDTVDLGNPNQLEEVYKLLNENYVEDDDNMFRFDYSAGFLQWSLRPPGWIQDWHCGVRVKKSKKLVGFISAIPALIKVYDRHQRMVEINFLCVHKKLRTKRVAPVLIREITRRVNRRGIFQAVYTAGVVLPKPVAKCRYYHRSLNPRKLVEVKFSHLGRNQTMQRLVKLMRLPEEPQIRGIRPLKPCDIPQCHKLMANYLAKFNLSPVFTEEEFSHFFLPRKDIVESYVVTNQQGEVTDMASFFILSSSIMHHPDHQMLYAAYSFYNVAVAHTQKELMKDMLIFAKKLGFDVFNALDLMDNHSFLKDLKFGMGDGNLHYYLYNYKCPDIPENNVGLVLQ</sequence>
<dbReference type="GO" id="GO:0004379">
    <property type="term" value="F:glycylpeptide N-tetradecanoyltransferase activity"/>
    <property type="evidence" value="ECO:0007669"/>
    <property type="project" value="UniProtKB-EC"/>
</dbReference>
<dbReference type="InterPro" id="IPR022678">
    <property type="entry name" value="NMT_CS"/>
</dbReference>
<comment type="function">
    <text evidence="6">Adds a myristoyl group to the N-terminal glycine residue of certain cellular proteins.</text>
</comment>
<dbReference type="eggNOG" id="KOG2779">
    <property type="taxonomic scope" value="Eukaryota"/>
</dbReference>
<reference evidence="11" key="3">
    <citation type="submission" date="2025-09" db="UniProtKB">
        <authorList>
            <consortium name="Ensembl"/>
        </authorList>
    </citation>
    <scope>IDENTIFICATION</scope>
</reference>
<dbReference type="EC" id="2.3.1.97" evidence="2 6"/>
<dbReference type="InParanoid" id="H2YR95"/>
<dbReference type="PANTHER" id="PTHR11377:SF5">
    <property type="entry name" value="GLYCYLPEPTIDE N-TETRADECANOYLTRANSFERASE"/>
    <property type="match status" value="1"/>
</dbReference>
<dbReference type="Ensembl" id="ENSCSAVT00000007960.1">
    <property type="protein sequence ID" value="ENSCSAVP00000007855.1"/>
    <property type="gene ID" value="ENSCSAVG00000004695.1"/>
</dbReference>
<dbReference type="PROSITE" id="PS00975">
    <property type="entry name" value="NMT_1"/>
    <property type="match status" value="1"/>
</dbReference>
<protein>
    <recommendedName>
        <fullName evidence="2 6">Glycylpeptide N-tetradecanoyltransferase</fullName>
        <ecNumber evidence="2 6">2.3.1.97</ecNumber>
    </recommendedName>
</protein>
<dbReference type="HOGENOM" id="CLU_022882_1_0_1"/>
<dbReference type="OMA" id="EHDVEHW"/>
<reference evidence="11" key="2">
    <citation type="submission" date="2025-08" db="UniProtKB">
        <authorList>
            <consortium name="Ensembl"/>
        </authorList>
    </citation>
    <scope>IDENTIFICATION</scope>
</reference>
<evidence type="ECO:0000256" key="4">
    <source>
        <dbReference type="ARBA" id="ARBA00023315"/>
    </source>
</evidence>
<dbReference type="InterPro" id="IPR022676">
    <property type="entry name" value="NMT_N"/>
</dbReference>
<feature type="compositionally biased region" description="Basic and acidic residues" evidence="8">
    <location>
        <begin position="13"/>
        <end position="25"/>
    </location>
</feature>
<dbReference type="Pfam" id="PF02799">
    <property type="entry name" value="NMT_C"/>
    <property type="match status" value="1"/>
</dbReference>
<dbReference type="STRING" id="51511.ENSCSAVP00000007855"/>
<dbReference type="FunFam" id="3.40.630.30:FF:000042">
    <property type="entry name" value="Glycylpeptide N-tetradecanoyltransferase"/>
    <property type="match status" value="1"/>
</dbReference>
<feature type="domain" description="Glycylpeptide N-tetradecanoyltransferase C-terminal" evidence="10">
    <location>
        <begin position="273"/>
        <end position="453"/>
    </location>
</feature>
<evidence type="ECO:0000256" key="5">
    <source>
        <dbReference type="ARBA" id="ARBA00048276"/>
    </source>
</evidence>
<feature type="domain" description="Glycylpeptide N-tetradecanoyltransferase N-terminal" evidence="9">
    <location>
        <begin position="108"/>
        <end position="259"/>
    </location>
</feature>
<dbReference type="Gene3D" id="3.40.630.170">
    <property type="match status" value="1"/>
</dbReference>
<dbReference type="InterPro" id="IPR022677">
    <property type="entry name" value="NMT_C"/>
</dbReference>
<dbReference type="FunCoup" id="H2YR95">
    <property type="interactions" value="601"/>
</dbReference>
<dbReference type="GeneTree" id="ENSGT00390000017837"/>
<reference evidence="12" key="1">
    <citation type="submission" date="2003-08" db="EMBL/GenBank/DDBJ databases">
        <authorList>
            <person name="Birren B."/>
            <person name="Nusbaum C."/>
            <person name="Abebe A."/>
            <person name="Abouelleil A."/>
            <person name="Adekoya E."/>
            <person name="Ait-zahra M."/>
            <person name="Allen N."/>
            <person name="Allen T."/>
            <person name="An P."/>
            <person name="Anderson M."/>
            <person name="Anderson S."/>
            <person name="Arachchi H."/>
            <person name="Armbruster J."/>
            <person name="Bachantsang P."/>
            <person name="Baldwin J."/>
            <person name="Barry A."/>
            <person name="Bayul T."/>
            <person name="Blitshsteyn B."/>
            <person name="Bloom T."/>
            <person name="Blye J."/>
            <person name="Boguslavskiy L."/>
            <person name="Borowsky M."/>
            <person name="Boukhgalter B."/>
            <person name="Brunache A."/>
            <person name="Butler J."/>
            <person name="Calixte N."/>
            <person name="Calvo S."/>
            <person name="Camarata J."/>
            <person name="Campo K."/>
            <person name="Chang J."/>
            <person name="Cheshatsang Y."/>
            <person name="Citroen M."/>
            <person name="Collymore A."/>
            <person name="Considine T."/>
            <person name="Cook A."/>
            <person name="Cooke P."/>
            <person name="Corum B."/>
            <person name="Cuomo C."/>
            <person name="David R."/>
            <person name="Dawoe T."/>
            <person name="Degray S."/>
            <person name="Dodge S."/>
            <person name="Dooley K."/>
            <person name="Dorje P."/>
            <person name="Dorjee K."/>
            <person name="Dorris L."/>
            <person name="Duffey N."/>
            <person name="Dupes A."/>
            <person name="Elkins T."/>
            <person name="Engels R."/>
            <person name="Erickson J."/>
            <person name="Farina A."/>
            <person name="Faro S."/>
            <person name="Ferreira P."/>
            <person name="Fischer H."/>
            <person name="Fitzgerald M."/>
            <person name="Foley K."/>
            <person name="Gage D."/>
            <person name="Galagan J."/>
            <person name="Gearin G."/>
            <person name="Gnerre S."/>
            <person name="Gnirke A."/>
            <person name="Goyette A."/>
            <person name="Graham J."/>
            <person name="Grandbois E."/>
            <person name="Gyaltsen K."/>
            <person name="Hafez N."/>
            <person name="Hagopian D."/>
            <person name="Hagos B."/>
            <person name="Hall J."/>
            <person name="Hatcher B."/>
            <person name="Heller A."/>
            <person name="Higgins H."/>
            <person name="Honan T."/>
            <person name="Horn A."/>
            <person name="Houde N."/>
            <person name="Hughes L."/>
            <person name="Hulme W."/>
            <person name="Husby E."/>
            <person name="Iliev I."/>
            <person name="Jaffe D."/>
            <person name="Jones C."/>
            <person name="Kamal M."/>
            <person name="Kamat A."/>
            <person name="Kamvysselis M."/>
            <person name="Karlsson E."/>
            <person name="Kells C."/>
            <person name="Kieu A."/>
            <person name="Kisner P."/>
            <person name="Kodira C."/>
            <person name="Kulbokas E."/>
            <person name="Labutti K."/>
            <person name="Lama D."/>
            <person name="Landers T."/>
            <person name="Leger J."/>
            <person name="Levine S."/>
            <person name="Lewis D."/>
            <person name="Lewis T."/>
            <person name="Lindblad-toh K."/>
            <person name="Liu X."/>
            <person name="Lokyitsang T."/>
            <person name="Lokyitsang Y."/>
            <person name="Lucien O."/>
            <person name="Lui A."/>
            <person name="Ma L.J."/>
            <person name="Mabbitt R."/>
            <person name="Macdonald J."/>
            <person name="Maclean C."/>
            <person name="Major J."/>
            <person name="Manning J."/>
            <person name="Marabella R."/>
            <person name="Maru K."/>
            <person name="Matthews C."/>
            <person name="Mauceli E."/>
            <person name="Mccarthy M."/>
            <person name="Mcdonough S."/>
            <person name="Mcghee T."/>
            <person name="Meldrim J."/>
            <person name="Meneus L."/>
            <person name="Mesirov J."/>
            <person name="Mihalev A."/>
            <person name="Mihova T."/>
            <person name="Mikkelsen T."/>
            <person name="Mlenga V."/>
            <person name="Moru K."/>
            <person name="Mozes J."/>
            <person name="Mulrain L."/>
            <person name="Munson G."/>
            <person name="Naylor J."/>
            <person name="Newes C."/>
            <person name="Nguyen C."/>
            <person name="Nguyen N."/>
            <person name="Nguyen T."/>
            <person name="Nicol R."/>
            <person name="Nielsen C."/>
            <person name="Nizzari M."/>
            <person name="Norbu C."/>
            <person name="Norbu N."/>
            <person name="O'donnell P."/>
            <person name="Okoawo O."/>
            <person name="O'leary S."/>
            <person name="Omotosho B."/>
            <person name="O'neill K."/>
            <person name="Osman S."/>
            <person name="Parker S."/>
            <person name="Perrin D."/>
            <person name="Phunkhang P."/>
            <person name="Piqani B."/>
            <person name="Purcell S."/>
            <person name="Rachupka T."/>
            <person name="Ramasamy U."/>
            <person name="Rameau R."/>
            <person name="Ray V."/>
            <person name="Raymond C."/>
            <person name="Retta R."/>
            <person name="Richardson S."/>
            <person name="Rise C."/>
            <person name="Rodriguez J."/>
            <person name="Rogers J."/>
            <person name="Rogov P."/>
            <person name="Rutman M."/>
            <person name="Schupbach R."/>
            <person name="Seaman C."/>
            <person name="Settipalli S."/>
            <person name="Sharpe T."/>
            <person name="Sheridan J."/>
            <person name="Sherpa N."/>
            <person name="Shi J."/>
            <person name="Smirnov S."/>
            <person name="Smith C."/>
            <person name="Sougnez C."/>
            <person name="Spencer B."/>
            <person name="Stalker J."/>
            <person name="Stange-thomann N."/>
            <person name="Stavropoulos S."/>
            <person name="Stetson K."/>
            <person name="Stone C."/>
            <person name="Stone S."/>
            <person name="Stubbs M."/>
            <person name="Talamas J."/>
            <person name="Tchuinga P."/>
            <person name="Tenzing P."/>
            <person name="Tesfaye S."/>
            <person name="Theodore J."/>
            <person name="Thoulutsang Y."/>
            <person name="Topham K."/>
            <person name="Towey S."/>
            <person name="Tsamla T."/>
            <person name="Tsomo N."/>
            <person name="Vallee D."/>
            <person name="Vassiliev H."/>
            <person name="Venkataraman V."/>
            <person name="Vinson J."/>
            <person name="Vo A."/>
            <person name="Wade C."/>
            <person name="Wang S."/>
            <person name="Wangchuk T."/>
            <person name="Wangdi T."/>
            <person name="Whittaker C."/>
            <person name="Wilkinson J."/>
            <person name="Wu Y."/>
            <person name="Wyman D."/>
            <person name="Yadav S."/>
            <person name="Yang S."/>
            <person name="Yang X."/>
            <person name="Yeager S."/>
            <person name="Yee E."/>
            <person name="Young G."/>
            <person name="Zainoun J."/>
            <person name="Zembeck L."/>
            <person name="Zimmer A."/>
            <person name="Zody M."/>
            <person name="Lander E."/>
        </authorList>
    </citation>
    <scope>NUCLEOTIDE SEQUENCE [LARGE SCALE GENOMIC DNA]</scope>
</reference>
<evidence type="ECO:0000256" key="3">
    <source>
        <dbReference type="ARBA" id="ARBA00022679"/>
    </source>
</evidence>
<evidence type="ECO:0000259" key="9">
    <source>
        <dbReference type="Pfam" id="PF01233"/>
    </source>
</evidence>
<dbReference type="PIRSF" id="PIRSF015892">
    <property type="entry name" value="N-myristl_transf"/>
    <property type="match status" value="1"/>
</dbReference>
<evidence type="ECO:0000313" key="11">
    <source>
        <dbReference type="Ensembl" id="ENSCSAVP00000007855.1"/>
    </source>
</evidence>
<comment type="catalytic activity">
    <reaction evidence="5 6">
        <text>N-terminal glycyl-[protein] + tetradecanoyl-CoA = N-tetradecanoylglycyl-[protein] + CoA + H(+)</text>
        <dbReference type="Rhea" id="RHEA:15521"/>
        <dbReference type="Rhea" id="RHEA-COMP:12666"/>
        <dbReference type="Rhea" id="RHEA-COMP:12667"/>
        <dbReference type="ChEBI" id="CHEBI:15378"/>
        <dbReference type="ChEBI" id="CHEBI:57287"/>
        <dbReference type="ChEBI" id="CHEBI:57385"/>
        <dbReference type="ChEBI" id="CHEBI:64723"/>
        <dbReference type="ChEBI" id="CHEBI:133050"/>
        <dbReference type="EC" id="2.3.1.97"/>
    </reaction>
</comment>
<dbReference type="PANTHER" id="PTHR11377">
    <property type="entry name" value="N-MYRISTOYL TRANSFERASE"/>
    <property type="match status" value="1"/>
</dbReference>
<dbReference type="Proteomes" id="UP000007875">
    <property type="component" value="Unassembled WGS sequence"/>
</dbReference>
<keyword evidence="12" id="KW-1185">Reference proteome</keyword>